<dbReference type="SUPFAM" id="SSF100950">
    <property type="entry name" value="NagB/RpiA/CoA transferase-like"/>
    <property type="match status" value="1"/>
</dbReference>
<feature type="active site" description="For ring-opening step" evidence="2">
    <location>
        <position position="134"/>
    </location>
</feature>
<dbReference type="HOGENOM" id="CLU_049611_0_1_0"/>
<feature type="active site" description="Proton acceptor; for enolization step" evidence="2">
    <location>
        <position position="65"/>
    </location>
</feature>
<gene>
    <name evidence="2" type="primary">nagB</name>
    <name evidence="4" type="ordered locus">Emin_1348</name>
</gene>
<comment type="catalytic activity">
    <reaction evidence="2">
        <text>alpha-D-glucosamine 6-phosphate + H2O = beta-D-fructose 6-phosphate + NH4(+)</text>
        <dbReference type="Rhea" id="RHEA:12172"/>
        <dbReference type="ChEBI" id="CHEBI:15377"/>
        <dbReference type="ChEBI" id="CHEBI:28938"/>
        <dbReference type="ChEBI" id="CHEBI:57634"/>
        <dbReference type="ChEBI" id="CHEBI:75989"/>
        <dbReference type="EC" id="3.5.99.6"/>
    </reaction>
</comment>
<dbReference type="OrthoDB" id="9791139at2"/>
<dbReference type="Proteomes" id="UP000001029">
    <property type="component" value="Chromosome"/>
</dbReference>
<dbReference type="InterPro" id="IPR004547">
    <property type="entry name" value="Glucosamine6P_isomerase"/>
</dbReference>
<dbReference type="GO" id="GO:0004342">
    <property type="term" value="F:glucosamine-6-phosphate deaminase activity"/>
    <property type="evidence" value="ECO:0007669"/>
    <property type="project" value="UniProtKB-UniRule"/>
</dbReference>
<dbReference type="UniPathway" id="UPA00629">
    <property type="reaction ID" value="UER00684"/>
</dbReference>
<dbReference type="PANTHER" id="PTHR11280">
    <property type="entry name" value="GLUCOSAMINE-6-PHOSPHATE ISOMERASE"/>
    <property type="match status" value="1"/>
</dbReference>
<dbReference type="STRING" id="445932.Emin_1348"/>
<name>B2KEF2_ELUMP</name>
<dbReference type="KEGG" id="emi:Emin_1348"/>
<dbReference type="GO" id="GO:0042802">
    <property type="term" value="F:identical protein binding"/>
    <property type="evidence" value="ECO:0007669"/>
    <property type="project" value="TreeGrafter"/>
</dbReference>
<feature type="active site" description="Proton acceptor; for ring-opening step" evidence="2">
    <location>
        <position position="136"/>
    </location>
</feature>
<feature type="domain" description="Glucosamine/galactosamine-6-phosphate isomerase" evidence="3">
    <location>
        <begin position="12"/>
        <end position="222"/>
    </location>
</feature>
<evidence type="ECO:0000256" key="1">
    <source>
        <dbReference type="ARBA" id="ARBA00022801"/>
    </source>
</evidence>
<dbReference type="GO" id="GO:0005975">
    <property type="term" value="P:carbohydrate metabolic process"/>
    <property type="evidence" value="ECO:0007669"/>
    <property type="project" value="InterPro"/>
</dbReference>
<dbReference type="PROSITE" id="PS01161">
    <property type="entry name" value="GLC_GALNAC_ISOMERASE"/>
    <property type="match status" value="1"/>
</dbReference>
<evidence type="ECO:0000256" key="2">
    <source>
        <dbReference type="HAMAP-Rule" id="MF_01241"/>
    </source>
</evidence>
<dbReference type="InterPro" id="IPR018321">
    <property type="entry name" value="Glucosamine6P_isomerase_CS"/>
</dbReference>
<evidence type="ECO:0000259" key="3">
    <source>
        <dbReference type="Pfam" id="PF01182"/>
    </source>
</evidence>
<dbReference type="CDD" id="cd01399">
    <property type="entry name" value="GlcN6P_deaminase"/>
    <property type="match status" value="1"/>
</dbReference>
<dbReference type="Pfam" id="PF01182">
    <property type="entry name" value="Glucosamine_iso"/>
    <property type="match status" value="1"/>
</dbReference>
<proteinExistence type="inferred from homology"/>
<dbReference type="Gene3D" id="3.40.50.1360">
    <property type="match status" value="1"/>
</dbReference>
<comment type="similarity">
    <text evidence="2">Belongs to the glucosamine/galactosamine-6-phosphate isomerase family. NagB subfamily.</text>
</comment>
<dbReference type="EC" id="3.5.99.6" evidence="2"/>
<organism evidence="4 5">
    <name type="scientific">Elusimicrobium minutum (strain Pei191)</name>
    <dbReference type="NCBI Taxonomy" id="445932"/>
    <lineage>
        <taxon>Bacteria</taxon>
        <taxon>Pseudomonadati</taxon>
        <taxon>Elusimicrobiota</taxon>
        <taxon>Elusimicrobia</taxon>
        <taxon>Elusimicrobiales</taxon>
        <taxon>Elusimicrobiaceae</taxon>
        <taxon>Elusimicrobium</taxon>
    </lineage>
</organism>
<dbReference type="GO" id="GO:0006043">
    <property type="term" value="P:glucosamine catabolic process"/>
    <property type="evidence" value="ECO:0007669"/>
    <property type="project" value="TreeGrafter"/>
</dbReference>
<dbReference type="EMBL" id="CP001055">
    <property type="protein sequence ID" value="ACC98898.1"/>
    <property type="molecule type" value="Genomic_DNA"/>
</dbReference>
<evidence type="ECO:0000313" key="4">
    <source>
        <dbReference type="EMBL" id="ACC98898.1"/>
    </source>
</evidence>
<sequence length="261" mass="28934">MRLIVPQINTGAYAARLLKKRLKDSKKFVLGLPTGGTAVDMYSAFREEYSKGNLSFKNVVTFNMDEYFGLPASHPQSYISFMKRHLFDHVDIKPENINIPDGNAKDIEKECFAYEEKIKNAGGIDLFFGGVGENGHIAFNEPFSSLQSQTHKVFLTQCTIKANSRFFNSEEETPKTAITVGVGTIMSAREVVILATGFKKAEAVRAALEGAVSSKWVISALQLHKKAVIVADSAACANLEPATFEYFKNLKDEYSELENIN</sequence>
<comment type="function">
    <text evidence="2">Catalyzes the reversible isomerization-deamination of glucosamine 6-phosphate (GlcN6P) to form fructose 6-phosphate (Fru6P) and ammonium ion.</text>
</comment>
<dbReference type="NCBIfam" id="TIGR00502">
    <property type="entry name" value="nagB"/>
    <property type="match status" value="1"/>
</dbReference>
<evidence type="ECO:0000313" key="5">
    <source>
        <dbReference type="Proteomes" id="UP000001029"/>
    </source>
</evidence>
<dbReference type="PANTHER" id="PTHR11280:SF5">
    <property type="entry name" value="GLUCOSAMINE-6-PHOSPHATE ISOMERASE"/>
    <property type="match status" value="1"/>
</dbReference>
<dbReference type="GO" id="GO:0006046">
    <property type="term" value="P:N-acetylglucosamine catabolic process"/>
    <property type="evidence" value="ECO:0007669"/>
    <property type="project" value="UniProtKB-UniRule"/>
</dbReference>
<dbReference type="InterPro" id="IPR037171">
    <property type="entry name" value="NagB/RpiA_transferase-like"/>
</dbReference>
<dbReference type="GO" id="GO:0005737">
    <property type="term" value="C:cytoplasm"/>
    <property type="evidence" value="ECO:0007669"/>
    <property type="project" value="TreeGrafter"/>
</dbReference>
<accession>B2KEF2</accession>
<feature type="active site" description="For ring-opening step" evidence="2">
    <location>
        <position position="141"/>
    </location>
</feature>
<keyword evidence="1 2" id="KW-0378">Hydrolase</keyword>
<dbReference type="AlphaFoldDB" id="B2KEF2"/>
<dbReference type="InterPro" id="IPR006148">
    <property type="entry name" value="Glc/Gal-6P_isomerase"/>
</dbReference>
<dbReference type="RefSeq" id="WP_012415513.1">
    <property type="nucleotide sequence ID" value="NC_010644.1"/>
</dbReference>
<dbReference type="GO" id="GO:0019262">
    <property type="term" value="P:N-acetylneuraminate catabolic process"/>
    <property type="evidence" value="ECO:0007669"/>
    <property type="project" value="UniProtKB-UniRule"/>
</dbReference>
<dbReference type="HAMAP" id="MF_01241">
    <property type="entry name" value="GlcN6P_deamin"/>
    <property type="match status" value="1"/>
</dbReference>
<protein>
    <recommendedName>
        <fullName evidence="2">Glucosamine-6-phosphate deaminase</fullName>
        <ecNumber evidence="2">3.5.99.6</ecNumber>
    </recommendedName>
    <alternativeName>
        <fullName evidence="2">GlcN6P deaminase</fullName>
        <shortName evidence="2">GNPDA</shortName>
    </alternativeName>
    <alternativeName>
        <fullName evidence="2">Glucosamine-6-phosphate isomerase</fullName>
    </alternativeName>
</protein>
<comment type="pathway">
    <text evidence="2">Amino-sugar metabolism; N-acetylneuraminate degradation; D-fructose 6-phosphate from N-acetylneuraminate: step 5/5.</text>
</comment>
<comment type="caution">
    <text evidence="2">Lacks conserved residue(s) required for the propagation of feature annotation.</text>
</comment>
<keyword evidence="2" id="KW-0119">Carbohydrate metabolism</keyword>
<reference evidence="4 5" key="1">
    <citation type="journal article" date="2009" name="Appl. Environ. Microbiol.">
        <title>Genomic analysis of 'Elusimicrobium minutum,' the first cultivated representative of the phylum 'Elusimicrobia' (formerly termite group 1).</title>
        <authorList>
            <person name="Herlemann D.P.R."/>
            <person name="Geissinger O."/>
            <person name="Ikeda-Ohtsubo W."/>
            <person name="Kunin V."/>
            <person name="Sun H."/>
            <person name="Lapidus A."/>
            <person name="Hugenholtz P."/>
            <person name="Brune A."/>
        </authorList>
    </citation>
    <scope>NUCLEOTIDE SEQUENCE [LARGE SCALE GENOMIC DNA]</scope>
    <source>
        <strain evidence="4 5">Pei191</strain>
    </source>
</reference>
<keyword evidence="5" id="KW-1185">Reference proteome</keyword>